<dbReference type="Gene3D" id="3.90.1150.10">
    <property type="entry name" value="Aspartate Aminotransferase, domain 1"/>
    <property type="match status" value="1"/>
</dbReference>
<accession>A0AAN7Z1Q4</accession>
<protein>
    <submittedName>
        <fullName evidence="1">Uncharacterized protein</fullName>
    </submittedName>
</protein>
<comment type="caution">
    <text evidence="1">The sequence shown here is derived from an EMBL/GenBank/DDBJ whole genome shotgun (WGS) entry which is preliminary data.</text>
</comment>
<dbReference type="EMBL" id="JAWHQM010000004">
    <property type="protein sequence ID" value="KAK5626642.1"/>
    <property type="molecule type" value="Genomic_DNA"/>
</dbReference>
<gene>
    <name evidence="1" type="ORF">RRF57_002357</name>
</gene>
<dbReference type="InterPro" id="IPR015422">
    <property type="entry name" value="PyrdxlP-dep_Trfase_small"/>
</dbReference>
<dbReference type="PANTHER" id="PTHR32325">
    <property type="entry name" value="BETA-ELIMINATING LYASE-LIKE PROTEIN-RELATED"/>
    <property type="match status" value="1"/>
</dbReference>
<organism evidence="1 2">
    <name type="scientific">Xylaria bambusicola</name>
    <dbReference type="NCBI Taxonomy" id="326684"/>
    <lineage>
        <taxon>Eukaryota</taxon>
        <taxon>Fungi</taxon>
        <taxon>Dikarya</taxon>
        <taxon>Ascomycota</taxon>
        <taxon>Pezizomycotina</taxon>
        <taxon>Sordariomycetes</taxon>
        <taxon>Xylariomycetidae</taxon>
        <taxon>Xylariales</taxon>
        <taxon>Xylariaceae</taxon>
        <taxon>Xylaria</taxon>
    </lineage>
</organism>
<name>A0AAN7Z1Q4_9PEZI</name>
<proteinExistence type="predicted"/>
<dbReference type="Proteomes" id="UP001305414">
    <property type="component" value="Unassembled WGS sequence"/>
</dbReference>
<sequence>MGGKLQANDIPILSPPGDHAVYLDMDKFFFGCDRQLGDFAAVGFTLELLKEYGIRAAEVGAFG</sequence>
<dbReference type="AlphaFoldDB" id="A0AAN7Z1Q4"/>
<evidence type="ECO:0000313" key="1">
    <source>
        <dbReference type="EMBL" id="KAK5626642.1"/>
    </source>
</evidence>
<reference evidence="1 2" key="1">
    <citation type="submission" date="2023-10" db="EMBL/GenBank/DDBJ databases">
        <title>Draft genome sequence of Xylaria bambusicola isolate GMP-LS, the root and basal stem rot pathogen of sugarcane in Indonesia.</title>
        <authorList>
            <person name="Selvaraj P."/>
            <person name="Muralishankar V."/>
            <person name="Muruganantham S."/>
            <person name="Sp S."/>
            <person name="Haryani S."/>
            <person name="Lau K.J.X."/>
            <person name="Naqvi N.I."/>
        </authorList>
    </citation>
    <scope>NUCLEOTIDE SEQUENCE [LARGE SCALE GENOMIC DNA]</scope>
    <source>
        <strain evidence="1">GMP-LS</strain>
    </source>
</reference>
<evidence type="ECO:0000313" key="2">
    <source>
        <dbReference type="Proteomes" id="UP001305414"/>
    </source>
</evidence>
<keyword evidence="2" id="KW-1185">Reference proteome</keyword>
<dbReference type="PANTHER" id="PTHR32325:SF4">
    <property type="entry name" value="TRYPTOPHANASE"/>
    <property type="match status" value="1"/>
</dbReference>